<feature type="domain" description="Response regulatory" evidence="8">
    <location>
        <begin position="429"/>
        <end position="543"/>
    </location>
</feature>
<reference evidence="9" key="2">
    <citation type="submission" date="2023-01" db="EMBL/GenBank/DDBJ databases">
        <title>Draft genome sequence of Agaribacter marinus strain NBRC 110023.</title>
        <authorList>
            <person name="Sun Q."/>
            <person name="Mori K."/>
        </authorList>
    </citation>
    <scope>NUCLEOTIDE SEQUENCE</scope>
    <source>
        <strain evidence="9">NBRC 110023</strain>
    </source>
</reference>
<dbReference type="FunFam" id="3.30.565.10:FF:000006">
    <property type="entry name" value="Sensor histidine kinase WalK"/>
    <property type="match status" value="1"/>
</dbReference>
<dbReference type="Pfam" id="PF02518">
    <property type="entry name" value="HATPase_c"/>
    <property type="match status" value="1"/>
</dbReference>
<evidence type="ECO:0000256" key="5">
    <source>
        <dbReference type="ARBA" id="ARBA00022777"/>
    </source>
</evidence>
<evidence type="ECO:0000313" key="10">
    <source>
        <dbReference type="Proteomes" id="UP001156601"/>
    </source>
</evidence>
<proteinExistence type="predicted"/>
<evidence type="ECO:0000313" key="9">
    <source>
        <dbReference type="EMBL" id="GLR72625.1"/>
    </source>
</evidence>
<gene>
    <name evidence="9" type="ORF">GCM10007852_35330</name>
</gene>
<evidence type="ECO:0000256" key="6">
    <source>
        <dbReference type="PROSITE-ProRule" id="PRU00169"/>
    </source>
</evidence>
<feature type="modified residue" description="4-aspartylphosphate" evidence="6">
    <location>
        <position position="478"/>
    </location>
</feature>
<dbReference type="RefSeq" id="WP_284219036.1">
    <property type="nucleotide sequence ID" value="NZ_BSOT01000011.1"/>
</dbReference>
<dbReference type="InterPro" id="IPR004358">
    <property type="entry name" value="Sig_transdc_His_kin-like_C"/>
</dbReference>
<reference evidence="9" key="1">
    <citation type="journal article" date="2014" name="Int. J. Syst. Evol. Microbiol.">
        <title>Complete genome sequence of Corynebacterium casei LMG S-19264T (=DSM 44701T), isolated from a smear-ripened cheese.</title>
        <authorList>
            <consortium name="US DOE Joint Genome Institute (JGI-PGF)"/>
            <person name="Walter F."/>
            <person name="Albersmeier A."/>
            <person name="Kalinowski J."/>
            <person name="Ruckert C."/>
        </authorList>
    </citation>
    <scope>NUCLEOTIDE SEQUENCE</scope>
    <source>
        <strain evidence="9">NBRC 110023</strain>
    </source>
</reference>
<dbReference type="Pfam" id="PF00072">
    <property type="entry name" value="Response_reg"/>
    <property type="match status" value="1"/>
</dbReference>
<dbReference type="InterPro" id="IPR001789">
    <property type="entry name" value="Sig_transdc_resp-reg_receiver"/>
</dbReference>
<evidence type="ECO:0000256" key="2">
    <source>
        <dbReference type="ARBA" id="ARBA00012438"/>
    </source>
</evidence>
<accession>A0AA37T6V4</accession>
<dbReference type="PRINTS" id="PR00344">
    <property type="entry name" value="BCTRLSENSOR"/>
</dbReference>
<dbReference type="Gene3D" id="3.30.565.10">
    <property type="entry name" value="Histidine kinase-like ATPase, C-terminal domain"/>
    <property type="match status" value="1"/>
</dbReference>
<evidence type="ECO:0000259" key="8">
    <source>
        <dbReference type="PROSITE" id="PS50110"/>
    </source>
</evidence>
<dbReference type="Pfam" id="PF00512">
    <property type="entry name" value="HisKA"/>
    <property type="match status" value="1"/>
</dbReference>
<keyword evidence="10" id="KW-1185">Reference proteome</keyword>
<keyword evidence="5" id="KW-0418">Kinase</keyword>
<keyword evidence="4" id="KW-0808">Transferase</keyword>
<dbReference type="SMART" id="SM00448">
    <property type="entry name" value="REC"/>
    <property type="match status" value="1"/>
</dbReference>
<dbReference type="AlphaFoldDB" id="A0AA37T6V4"/>
<dbReference type="GO" id="GO:0005886">
    <property type="term" value="C:plasma membrane"/>
    <property type="evidence" value="ECO:0007669"/>
    <property type="project" value="UniProtKB-ARBA"/>
</dbReference>
<dbReference type="SUPFAM" id="SSF55781">
    <property type="entry name" value="GAF domain-like"/>
    <property type="match status" value="1"/>
</dbReference>
<feature type="domain" description="Histidine kinase" evidence="7">
    <location>
        <begin position="180"/>
        <end position="407"/>
    </location>
</feature>
<dbReference type="SMART" id="SM00388">
    <property type="entry name" value="HisKA"/>
    <property type="match status" value="1"/>
</dbReference>
<evidence type="ECO:0000256" key="1">
    <source>
        <dbReference type="ARBA" id="ARBA00000085"/>
    </source>
</evidence>
<dbReference type="InterPro" id="IPR029016">
    <property type="entry name" value="GAF-like_dom_sf"/>
</dbReference>
<dbReference type="GO" id="GO:0009927">
    <property type="term" value="F:histidine phosphotransfer kinase activity"/>
    <property type="evidence" value="ECO:0007669"/>
    <property type="project" value="TreeGrafter"/>
</dbReference>
<dbReference type="InterPro" id="IPR003594">
    <property type="entry name" value="HATPase_dom"/>
</dbReference>
<dbReference type="InterPro" id="IPR005467">
    <property type="entry name" value="His_kinase_dom"/>
</dbReference>
<dbReference type="CDD" id="cd17546">
    <property type="entry name" value="REC_hyHK_CKI1_RcsC-like"/>
    <property type="match status" value="1"/>
</dbReference>
<evidence type="ECO:0000259" key="7">
    <source>
        <dbReference type="PROSITE" id="PS50109"/>
    </source>
</evidence>
<dbReference type="PROSITE" id="PS50109">
    <property type="entry name" value="HIS_KIN"/>
    <property type="match status" value="1"/>
</dbReference>
<comment type="catalytic activity">
    <reaction evidence="1">
        <text>ATP + protein L-histidine = ADP + protein N-phospho-L-histidine.</text>
        <dbReference type="EC" id="2.7.13.3"/>
    </reaction>
</comment>
<dbReference type="SUPFAM" id="SSF52172">
    <property type="entry name" value="CheY-like"/>
    <property type="match status" value="1"/>
</dbReference>
<organism evidence="9 10">
    <name type="scientific">Agaribacter marinus</name>
    <dbReference type="NCBI Taxonomy" id="1431249"/>
    <lineage>
        <taxon>Bacteria</taxon>
        <taxon>Pseudomonadati</taxon>
        <taxon>Pseudomonadota</taxon>
        <taxon>Gammaproteobacteria</taxon>
        <taxon>Alteromonadales</taxon>
        <taxon>Alteromonadaceae</taxon>
        <taxon>Agaribacter</taxon>
    </lineage>
</organism>
<name>A0AA37T6V4_9ALTE</name>
<dbReference type="EMBL" id="BSOT01000011">
    <property type="protein sequence ID" value="GLR72625.1"/>
    <property type="molecule type" value="Genomic_DNA"/>
</dbReference>
<dbReference type="InterPro" id="IPR003661">
    <property type="entry name" value="HisK_dim/P_dom"/>
</dbReference>
<dbReference type="EC" id="2.7.13.3" evidence="2"/>
<dbReference type="PROSITE" id="PS50110">
    <property type="entry name" value="RESPONSE_REGULATORY"/>
    <property type="match status" value="1"/>
</dbReference>
<evidence type="ECO:0000256" key="3">
    <source>
        <dbReference type="ARBA" id="ARBA00022553"/>
    </source>
</evidence>
<sequence length="548" mass="61389">MIKAPQTPDEKARLAALYEYDVLDTDAERVFDDLTELASEICETPIALISLIDPNRQWFKSKVGIDAEETSRDIAFCAHAIHDREIFEIEDTHLDERFHDNPLVTGQPCIRFYAGAQLVTPDGYAIGTLCAISDQPKKLNDQQRKALQTLSREVISQLELRQNIKELRKANDHKTEFLSNMSHELRTPLNAIVSFSRLMTDELSLLNHSGKTNDTSYKKFSGYVESLEYSSKRLLSVINSVLDLSKIEEGQMPINLSRVCCEIFFGQLYKMLRVKAEEKAQSLQLSINEDLPDFIVIDEDKVARILINLVTNAIKFSPAHGQINVNISTDRNYLNISVKDRGIGIGDEDQARLFGKFQQAKQGENQEGTGLGLAITKALVELLSGEIKLISKIQKGTHVAVKVPLNDAVDIPFISRDQTFAPNFARDKRILVVEDNEINQVVAKNIFNNIGVDIQIAESGERAIEFANKLPYDIVFMDIHLPGINGLDAARIIKSMSKNTAIVTMTADAFHDAEVGEFADFLDGTLIKPVEQNQLIQTLNKFIPLSID</sequence>
<protein>
    <recommendedName>
        <fullName evidence="2">histidine kinase</fullName>
        <ecNumber evidence="2">2.7.13.3</ecNumber>
    </recommendedName>
</protein>
<dbReference type="InterPro" id="IPR011006">
    <property type="entry name" value="CheY-like_superfamily"/>
</dbReference>
<dbReference type="CDD" id="cd00082">
    <property type="entry name" value="HisKA"/>
    <property type="match status" value="1"/>
</dbReference>
<dbReference type="Pfam" id="PF01590">
    <property type="entry name" value="GAF"/>
    <property type="match status" value="1"/>
</dbReference>
<dbReference type="GO" id="GO:0000155">
    <property type="term" value="F:phosphorelay sensor kinase activity"/>
    <property type="evidence" value="ECO:0007669"/>
    <property type="project" value="InterPro"/>
</dbReference>
<dbReference type="InterPro" id="IPR003018">
    <property type="entry name" value="GAF"/>
</dbReference>
<dbReference type="PANTHER" id="PTHR43047">
    <property type="entry name" value="TWO-COMPONENT HISTIDINE PROTEIN KINASE"/>
    <property type="match status" value="1"/>
</dbReference>
<dbReference type="SUPFAM" id="SSF55874">
    <property type="entry name" value="ATPase domain of HSP90 chaperone/DNA topoisomerase II/histidine kinase"/>
    <property type="match status" value="1"/>
</dbReference>
<comment type="caution">
    <text evidence="9">The sequence shown here is derived from an EMBL/GenBank/DDBJ whole genome shotgun (WGS) entry which is preliminary data.</text>
</comment>
<keyword evidence="3 6" id="KW-0597">Phosphoprotein</keyword>
<dbReference type="Gene3D" id="3.40.50.2300">
    <property type="match status" value="1"/>
</dbReference>
<dbReference type="Gene3D" id="3.30.450.40">
    <property type="match status" value="1"/>
</dbReference>
<dbReference type="InterPro" id="IPR036890">
    <property type="entry name" value="HATPase_C_sf"/>
</dbReference>
<dbReference type="SUPFAM" id="SSF47384">
    <property type="entry name" value="Homodimeric domain of signal transducing histidine kinase"/>
    <property type="match status" value="1"/>
</dbReference>
<evidence type="ECO:0000256" key="4">
    <source>
        <dbReference type="ARBA" id="ARBA00022679"/>
    </source>
</evidence>
<dbReference type="SMART" id="SM00065">
    <property type="entry name" value="GAF"/>
    <property type="match status" value="1"/>
</dbReference>
<dbReference type="InterPro" id="IPR036097">
    <property type="entry name" value="HisK_dim/P_sf"/>
</dbReference>
<dbReference type="PANTHER" id="PTHR43047:SF72">
    <property type="entry name" value="OSMOSENSING HISTIDINE PROTEIN KINASE SLN1"/>
    <property type="match status" value="1"/>
</dbReference>
<dbReference type="Gene3D" id="1.10.287.130">
    <property type="match status" value="1"/>
</dbReference>
<dbReference type="SMART" id="SM00387">
    <property type="entry name" value="HATPase_c"/>
    <property type="match status" value="1"/>
</dbReference>
<dbReference type="Proteomes" id="UP001156601">
    <property type="component" value="Unassembled WGS sequence"/>
</dbReference>